<evidence type="ECO:0000313" key="5">
    <source>
        <dbReference type="EMBL" id="KAK1841610.1"/>
    </source>
</evidence>
<comment type="caution">
    <text evidence="5">The sequence shown here is derived from an EMBL/GenBank/DDBJ whole genome shotgun (WGS) entry which is preliminary data.</text>
</comment>
<evidence type="ECO:0000256" key="3">
    <source>
        <dbReference type="ARBA" id="ARBA00023295"/>
    </source>
</evidence>
<dbReference type="PANTHER" id="PTHR42812:SF17">
    <property type="entry name" value="BETA-XYLOSIDASE C-TERMINAL CONCANAVALIN A-LIKE DOMAIN-CONTAINING PROTEIN-RELATED"/>
    <property type="match status" value="1"/>
</dbReference>
<keyword evidence="3" id="KW-0326">Glycosidase</keyword>
<evidence type="ECO:0000256" key="2">
    <source>
        <dbReference type="ARBA" id="ARBA00022801"/>
    </source>
</evidence>
<feature type="signal peptide" evidence="4">
    <location>
        <begin position="1"/>
        <end position="30"/>
    </location>
</feature>
<dbReference type="Gene3D" id="2.115.10.20">
    <property type="entry name" value="Glycosyl hydrolase domain, family 43"/>
    <property type="match status" value="1"/>
</dbReference>
<evidence type="ECO:0000313" key="6">
    <source>
        <dbReference type="Proteomes" id="UP001243330"/>
    </source>
</evidence>
<keyword evidence="6" id="KW-1185">Reference proteome</keyword>
<dbReference type="GO" id="GO:0005975">
    <property type="term" value="P:carbohydrate metabolic process"/>
    <property type="evidence" value="ECO:0007669"/>
    <property type="project" value="InterPro"/>
</dbReference>
<proteinExistence type="inferred from homology"/>
<organism evidence="5 6">
    <name type="scientific">Colletotrichum chrysophilum</name>
    <dbReference type="NCBI Taxonomy" id="1836956"/>
    <lineage>
        <taxon>Eukaryota</taxon>
        <taxon>Fungi</taxon>
        <taxon>Dikarya</taxon>
        <taxon>Ascomycota</taxon>
        <taxon>Pezizomycotina</taxon>
        <taxon>Sordariomycetes</taxon>
        <taxon>Hypocreomycetidae</taxon>
        <taxon>Glomerellales</taxon>
        <taxon>Glomerellaceae</taxon>
        <taxon>Colletotrichum</taxon>
        <taxon>Colletotrichum gloeosporioides species complex</taxon>
    </lineage>
</organism>
<dbReference type="Proteomes" id="UP001243330">
    <property type="component" value="Unassembled WGS sequence"/>
</dbReference>
<dbReference type="PANTHER" id="PTHR42812">
    <property type="entry name" value="BETA-XYLOSIDASE"/>
    <property type="match status" value="1"/>
</dbReference>
<dbReference type="InterPro" id="IPR051795">
    <property type="entry name" value="Glycosyl_Hydrlase_43"/>
</dbReference>
<keyword evidence="4" id="KW-0732">Signal</keyword>
<dbReference type="GO" id="GO:0004553">
    <property type="term" value="F:hydrolase activity, hydrolyzing O-glycosyl compounds"/>
    <property type="evidence" value="ECO:0007669"/>
    <property type="project" value="InterPro"/>
</dbReference>
<comment type="similarity">
    <text evidence="1">Belongs to the glycosyl hydrolase 43 family.</text>
</comment>
<gene>
    <name evidence="5" type="ORF">CCHR01_15780</name>
</gene>
<dbReference type="SUPFAM" id="SSF75005">
    <property type="entry name" value="Arabinanase/levansucrase/invertase"/>
    <property type="match status" value="1"/>
</dbReference>
<dbReference type="AlphaFoldDB" id="A0AAD9A603"/>
<sequence length="119" mass="13329">MCNMQSLSTCIRWLVATWCIFLIPSGTALASNSTFYNPAIPGFHPDPSCTFVPEWDNTFFCASSSFNAFPGIPLHASKDLQNWKLIAMLLIESISFHVWSRPIVRLGQSSAINVHGYWC</sequence>
<evidence type="ECO:0000256" key="1">
    <source>
        <dbReference type="ARBA" id="ARBA00009865"/>
    </source>
</evidence>
<keyword evidence="2 5" id="KW-0378">Hydrolase</keyword>
<reference evidence="5" key="1">
    <citation type="submission" date="2023-01" db="EMBL/GenBank/DDBJ databases">
        <title>Colletotrichum chrysophilum M932 genome sequence.</title>
        <authorList>
            <person name="Baroncelli R."/>
        </authorList>
    </citation>
    <scope>NUCLEOTIDE SEQUENCE</scope>
    <source>
        <strain evidence="5">M932</strain>
    </source>
</reference>
<dbReference type="Pfam" id="PF04616">
    <property type="entry name" value="Glyco_hydro_43"/>
    <property type="match status" value="1"/>
</dbReference>
<dbReference type="InterPro" id="IPR023296">
    <property type="entry name" value="Glyco_hydro_beta-prop_sf"/>
</dbReference>
<feature type="chain" id="PRO_5042102068" evidence="4">
    <location>
        <begin position="31"/>
        <end position="119"/>
    </location>
</feature>
<name>A0AAD9A603_9PEZI</name>
<protein>
    <submittedName>
        <fullName evidence="5">Glycoside hydrolase family 43 protein</fullName>
    </submittedName>
</protein>
<evidence type="ECO:0000256" key="4">
    <source>
        <dbReference type="SAM" id="SignalP"/>
    </source>
</evidence>
<accession>A0AAD9A603</accession>
<dbReference type="InterPro" id="IPR006710">
    <property type="entry name" value="Glyco_hydro_43"/>
</dbReference>
<dbReference type="EMBL" id="JAQOWY010000469">
    <property type="protein sequence ID" value="KAK1841610.1"/>
    <property type="molecule type" value="Genomic_DNA"/>
</dbReference>